<evidence type="ECO:0000256" key="1">
    <source>
        <dbReference type="SAM" id="Coils"/>
    </source>
</evidence>
<evidence type="ECO:0000313" key="3">
    <source>
        <dbReference type="Proteomes" id="UP001519307"/>
    </source>
</evidence>
<evidence type="ECO:0000313" key="2">
    <source>
        <dbReference type="EMBL" id="MBP2032572.1"/>
    </source>
</evidence>
<reference evidence="2 3" key="1">
    <citation type="submission" date="2021-03" db="EMBL/GenBank/DDBJ databases">
        <title>Genomic Encyclopedia of Type Strains, Phase IV (KMG-IV): sequencing the most valuable type-strain genomes for metagenomic binning, comparative biology and taxonomic classification.</title>
        <authorList>
            <person name="Goeker M."/>
        </authorList>
    </citation>
    <scope>NUCLEOTIDE SEQUENCE [LARGE SCALE GENOMIC DNA]</scope>
    <source>
        <strain evidence="2 3">DSM 28783</strain>
    </source>
</reference>
<proteinExistence type="predicted"/>
<name>A0ABS4KRA6_9CLOT</name>
<organism evidence="2 3">
    <name type="scientific">Clostridium algifaecis</name>
    <dbReference type="NCBI Taxonomy" id="1472040"/>
    <lineage>
        <taxon>Bacteria</taxon>
        <taxon>Bacillati</taxon>
        <taxon>Bacillota</taxon>
        <taxon>Clostridia</taxon>
        <taxon>Eubacteriales</taxon>
        <taxon>Clostridiaceae</taxon>
        <taxon>Clostridium</taxon>
    </lineage>
</organism>
<keyword evidence="1" id="KW-0175">Coiled coil</keyword>
<protein>
    <submittedName>
        <fullName evidence="2">Uncharacterized Zn finger protein (UPF0148 family)</fullName>
    </submittedName>
</protein>
<dbReference type="Proteomes" id="UP001519307">
    <property type="component" value="Unassembled WGS sequence"/>
</dbReference>
<sequence length="90" mass="11235">MRNILKNTEISCDNCHKTFKIKKLKTKWINDNVQRIYFTCPYCKQEYTSFYKDERIRKNIKKIDDLQRQYDEIVKENKEIMQELREKYES</sequence>
<accession>A0ABS4KRA6</accession>
<comment type="caution">
    <text evidence="2">The sequence shown here is derived from an EMBL/GenBank/DDBJ whole genome shotgun (WGS) entry which is preliminary data.</text>
</comment>
<keyword evidence="3" id="KW-1185">Reference proteome</keyword>
<dbReference type="RefSeq" id="WP_209701756.1">
    <property type="nucleotide sequence ID" value="NZ_JAGGLM010000005.1"/>
</dbReference>
<gene>
    <name evidence="2" type="ORF">J2Z42_001244</name>
</gene>
<feature type="coiled-coil region" evidence="1">
    <location>
        <begin position="56"/>
        <end position="83"/>
    </location>
</feature>
<dbReference type="EMBL" id="JAGGLM010000005">
    <property type="protein sequence ID" value="MBP2032572.1"/>
    <property type="molecule type" value="Genomic_DNA"/>
</dbReference>